<protein>
    <submittedName>
        <fullName evidence="1">Uncharacterized protein</fullName>
    </submittedName>
</protein>
<evidence type="ECO:0000313" key="2">
    <source>
        <dbReference type="Proteomes" id="UP000266673"/>
    </source>
</evidence>
<dbReference type="Proteomes" id="UP000266673">
    <property type="component" value="Unassembled WGS sequence"/>
</dbReference>
<name>A0A397V8I6_9GLOM</name>
<proteinExistence type="predicted"/>
<dbReference type="AlphaFoldDB" id="A0A397V8I6"/>
<dbReference type="OrthoDB" id="2470499at2759"/>
<keyword evidence="2" id="KW-1185">Reference proteome</keyword>
<dbReference type="EMBL" id="QKWP01000570">
    <property type="protein sequence ID" value="RIB17978.1"/>
    <property type="molecule type" value="Genomic_DNA"/>
</dbReference>
<evidence type="ECO:0000313" key="1">
    <source>
        <dbReference type="EMBL" id="RIB17978.1"/>
    </source>
</evidence>
<comment type="caution">
    <text evidence="1">The sequence shown here is derived from an EMBL/GenBank/DDBJ whole genome shotgun (WGS) entry which is preliminary data.</text>
</comment>
<gene>
    <name evidence="1" type="ORF">C2G38_1385997</name>
</gene>
<organism evidence="1 2">
    <name type="scientific">Gigaspora rosea</name>
    <dbReference type="NCBI Taxonomy" id="44941"/>
    <lineage>
        <taxon>Eukaryota</taxon>
        <taxon>Fungi</taxon>
        <taxon>Fungi incertae sedis</taxon>
        <taxon>Mucoromycota</taxon>
        <taxon>Glomeromycotina</taxon>
        <taxon>Glomeromycetes</taxon>
        <taxon>Diversisporales</taxon>
        <taxon>Gigasporaceae</taxon>
        <taxon>Gigaspora</taxon>
    </lineage>
</organism>
<sequence length="499" mass="57895">MCLYCRKKNHAISNCPKIQIMQLECLELLDALTEKQITKVQEMVDETIKNCSIDEPQALKYLLEILKDISLNNNLEDNDDDEEIIYLPSYIQMALSVKEEDLFLASSIVPSSKVLSTPSQNKKDPIDEIIDLYLDSEVEGDNSDEVSLEDLIDEYLEALKFENPKLHHDDKNEVEKGNYKALERDLKNVEKDSSTDIHNDEHCPQHEIDFETDRNSVLEWCSNSAKDSQLNEQSNLDSCCYQNEIVARKVVENKDSVMQNYQHLVLENLDKACDNWNKRVNEFKKLIQDDSKAIEEPQPVKPEEVLPPDNKEYSLVSCCQSRNSSKKEKLSKESILFKWYSTCRKERTLYQVEQLKIDENEALQLLPILDFCNQIFDPGGKFCFKIIKPIFRSISFFVNISTSFGRRNMNHISIYSHKSSLQFLLYLILGIKRLSDPQISSEVLTAFSTSIRRETTKTIFGNLSFFVDISMSFGHRNMKHIPIYSQEHSPHFILYHILV</sequence>
<reference evidence="1 2" key="1">
    <citation type="submission" date="2018-06" db="EMBL/GenBank/DDBJ databases">
        <title>Comparative genomics reveals the genomic features of Rhizophagus irregularis, R. cerebriforme, R. diaphanum and Gigaspora rosea, and their symbiotic lifestyle signature.</title>
        <authorList>
            <person name="Morin E."/>
            <person name="San Clemente H."/>
            <person name="Chen E.C.H."/>
            <person name="De La Providencia I."/>
            <person name="Hainaut M."/>
            <person name="Kuo A."/>
            <person name="Kohler A."/>
            <person name="Murat C."/>
            <person name="Tang N."/>
            <person name="Roy S."/>
            <person name="Loubradou J."/>
            <person name="Henrissat B."/>
            <person name="Grigoriev I.V."/>
            <person name="Corradi N."/>
            <person name="Roux C."/>
            <person name="Martin F.M."/>
        </authorList>
    </citation>
    <scope>NUCLEOTIDE SEQUENCE [LARGE SCALE GENOMIC DNA]</scope>
    <source>
        <strain evidence="1 2">DAOM 194757</strain>
    </source>
</reference>
<accession>A0A397V8I6</accession>